<dbReference type="InterPro" id="IPR011011">
    <property type="entry name" value="Znf_FYVE_PHD"/>
</dbReference>
<proteinExistence type="predicted"/>
<dbReference type="Gene3D" id="3.30.40.10">
    <property type="entry name" value="Zinc/RING finger domain, C3HC4 (zinc finger)"/>
    <property type="match status" value="1"/>
</dbReference>
<dbReference type="GO" id="GO:0008270">
    <property type="term" value="F:zinc ion binding"/>
    <property type="evidence" value="ECO:0007669"/>
    <property type="project" value="UniProtKB-KW"/>
</dbReference>
<evidence type="ECO:0000256" key="5">
    <source>
        <dbReference type="SAM" id="MobiDB-lite"/>
    </source>
</evidence>
<evidence type="ECO:0000256" key="3">
    <source>
        <dbReference type="ARBA" id="ARBA00022833"/>
    </source>
</evidence>
<keyword evidence="7" id="KW-1185">Reference proteome</keyword>
<keyword evidence="2 4" id="KW-0863">Zinc-finger</keyword>
<feature type="domain" description="PHD-type" evidence="6">
    <location>
        <begin position="271"/>
        <end position="332"/>
    </location>
</feature>
<feature type="region of interest" description="Disordered" evidence="5">
    <location>
        <begin position="171"/>
        <end position="246"/>
    </location>
</feature>
<evidence type="ECO:0000313" key="8">
    <source>
        <dbReference type="WBParaSite" id="L893_g22003.t1"/>
    </source>
</evidence>
<evidence type="ECO:0000256" key="2">
    <source>
        <dbReference type="ARBA" id="ARBA00022771"/>
    </source>
</evidence>
<dbReference type="InterPro" id="IPR013083">
    <property type="entry name" value="Znf_RING/FYVE/PHD"/>
</dbReference>
<keyword evidence="3" id="KW-0862">Zinc</keyword>
<keyword evidence="1" id="KW-0479">Metal-binding</keyword>
<dbReference type="InterPro" id="IPR019787">
    <property type="entry name" value="Znf_PHD-finger"/>
</dbReference>
<evidence type="ECO:0000313" key="7">
    <source>
        <dbReference type="Proteomes" id="UP000095287"/>
    </source>
</evidence>
<organism evidence="7 8">
    <name type="scientific">Steinernema glaseri</name>
    <dbReference type="NCBI Taxonomy" id="37863"/>
    <lineage>
        <taxon>Eukaryota</taxon>
        <taxon>Metazoa</taxon>
        <taxon>Ecdysozoa</taxon>
        <taxon>Nematoda</taxon>
        <taxon>Chromadorea</taxon>
        <taxon>Rhabditida</taxon>
        <taxon>Tylenchina</taxon>
        <taxon>Panagrolaimomorpha</taxon>
        <taxon>Strongyloidoidea</taxon>
        <taxon>Steinernematidae</taxon>
        <taxon>Steinernema</taxon>
    </lineage>
</organism>
<accession>A0A1I7Z1Z4</accession>
<evidence type="ECO:0000256" key="4">
    <source>
        <dbReference type="PROSITE-ProRule" id="PRU00146"/>
    </source>
</evidence>
<feature type="compositionally biased region" description="Polar residues" evidence="5">
    <location>
        <begin position="201"/>
        <end position="225"/>
    </location>
</feature>
<protein>
    <submittedName>
        <fullName evidence="8">PHD-type domain-containing protein</fullName>
    </submittedName>
</protein>
<reference evidence="8" key="1">
    <citation type="submission" date="2016-11" db="UniProtKB">
        <authorList>
            <consortium name="WormBaseParasite"/>
        </authorList>
    </citation>
    <scope>IDENTIFICATION</scope>
</reference>
<dbReference type="WBParaSite" id="L893_g22003.t1">
    <property type="protein sequence ID" value="L893_g22003.t1"/>
    <property type="gene ID" value="L893_g22003"/>
</dbReference>
<dbReference type="PROSITE" id="PS50016">
    <property type="entry name" value="ZF_PHD_2"/>
    <property type="match status" value="1"/>
</dbReference>
<name>A0A1I7Z1Z4_9BILA</name>
<dbReference type="AlphaFoldDB" id="A0A1I7Z1Z4"/>
<evidence type="ECO:0000256" key="1">
    <source>
        <dbReference type="ARBA" id="ARBA00022723"/>
    </source>
</evidence>
<evidence type="ECO:0000259" key="6">
    <source>
        <dbReference type="PROSITE" id="PS50016"/>
    </source>
</evidence>
<dbReference type="Proteomes" id="UP000095287">
    <property type="component" value="Unplaced"/>
</dbReference>
<sequence>MSSLISALPIGANDHLKHLSSPHSLSTVSSPSATSNFSPLHTLNGYTVSGVSPTEASTASSFYNHNQPLPQTAASMEMQPTSVADVKPSFSQHHPPPTHCMGTTADDSTQTVICSPFDSDEERQRHMAIFQKLKNSGIRGPSAIESRRHLYQPTPQSLSVQMQLPYASSLRLKPPLPYPQPISGPSVSRPKVKKETKSRSKNANSRPNSNFSSGTDVKPSPSSSDGFAVPDLKRKAPPQSPSTSAMPLIKNEYDAASKAAPSSHQDRIGRDGDCVHCKKQITNDSPAIRCTALQQGCLQMFHMKCAGLNEHAVDELTRNPNAEWVCNSCALSIRSYKLYRNT</sequence>
<dbReference type="SUPFAM" id="SSF57903">
    <property type="entry name" value="FYVE/PHD zinc finger"/>
    <property type="match status" value="1"/>
</dbReference>